<reference evidence="2 3" key="1">
    <citation type="journal article" date="2020" name="Mol. Biol. Evol.">
        <title>Distinct Expression and Methylation Patterns for Genes with Different Fates following a Single Whole-Genome Duplication in Flowering Plants.</title>
        <authorList>
            <person name="Shi T."/>
            <person name="Rahmani R.S."/>
            <person name="Gugger P.F."/>
            <person name="Wang M."/>
            <person name="Li H."/>
            <person name="Zhang Y."/>
            <person name="Li Z."/>
            <person name="Wang Q."/>
            <person name="Van de Peer Y."/>
            <person name="Marchal K."/>
            <person name="Chen J."/>
        </authorList>
    </citation>
    <scope>NUCLEOTIDE SEQUENCE [LARGE SCALE GENOMIC DNA]</scope>
    <source>
        <tissue evidence="2">Leaf</tissue>
    </source>
</reference>
<gene>
    <name evidence="2" type="ORF">HUJ06_002023</name>
</gene>
<protein>
    <submittedName>
        <fullName evidence="2">Uncharacterized protein</fullName>
    </submittedName>
</protein>
<dbReference type="EMBL" id="DUZY01000006">
    <property type="protein sequence ID" value="DAD43793.1"/>
    <property type="molecule type" value="Genomic_DNA"/>
</dbReference>
<organism evidence="2 3">
    <name type="scientific">Nelumbo nucifera</name>
    <name type="common">Sacred lotus</name>
    <dbReference type="NCBI Taxonomy" id="4432"/>
    <lineage>
        <taxon>Eukaryota</taxon>
        <taxon>Viridiplantae</taxon>
        <taxon>Streptophyta</taxon>
        <taxon>Embryophyta</taxon>
        <taxon>Tracheophyta</taxon>
        <taxon>Spermatophyta</taxon>
        <taxon>Magnoliopsida</taxon>
        <taxon>Proteales</taxon>
        <taxon>Nelumbonaceae</taxon>
        <taxon>Nelumbo</taxon>
    </lineage>
</organism>
<keyword evidence="1" id="KW-0812">Transmembrane</keyword>
<accession>A0A822ZGQ4</accession>
<name>A0A822ZGQ4_NELNU</name>
<keyword evidence="1" id="KW-1133">Transmembrane helix</keyword>
<dbReference type="AlphaFoldDB" id="A0A822ZGQ4"/>
<comment type="caution">
    <text evidence="2">The sequence shown here is derived from an EMBL/GenBank/DDBJ whole genome shotgun (WGS) entry which is preliminary data.</text>
</comment>
<proteinExistence type="predicted"/>
<evidence type="ECO:0000313" key="2">
    <source>
        <dbReference type="EMBL" id="DAD43793.1"/>
    </source>
</evidence>
<dbReference type="Proteomes" id="UP000607653">
    <property type="component" value="Unassembled WGS sequence"/>
</dbReference>
<keyword evidence="3" id="KW-1185">Reference proteome</keyword>
<evidence type="ECO:0000256" key="1">
    <source>
        <dbReference type="SAM" id="Phobius"/>
    </source>
</evidence>
<evidence type="ECO:0000313" key="3">
    <source>
        <dbReference type="Proteomes" id="UP000607653"/>
    </source>
</evidence>
<feature type="transmembrane region" description="Helical" evidence="1">
    <location>
        <begin position="86"/>
        <end position="104"/>
    </location>
</feature>
<sequence length="137" mass="15277">MVHRSHLHGSSRRRGEGDIEGDWEKKLVKVWPWQRTRQRGRLGEEMAQGVAMAKPLASSSLLLHKGGDLSSLSNTLWFHTQASPKVSMALSIFSSSYLGFVYLLRALKSKTRGSSALCIISTTSAELELARYSRRST</sequence>
<keyword evidence="1" id="KW-0472">Membrane</keyword>